<gene>
    <name evidence="1" type="ORF">MGSAQ_001544</name>
</gene>
<evidence type="ECO:0000313" key="1">
    <source>
        <dbReference type="EMBL" id="KTF06960.1"/>
    </source>
</evidence>
<protein>
    <submittedName>
        <fullName evidence="1">Uncharacterized protein</fullName>
    </submittedName>
</protein>
<reference evidence="1" key="1">
    <citation type="submission" date="2013-11" db="EMBL/GenBank/DDBJ databases">
        <title>Microbial diversity, functional groups and degradation webs in Northern and Southern Mediterranean and Red Sea marine crude oil polluted sites.</title>
        <authorList>
            <person name="Daffonchio D."/>
            <person name="Mapelli F."/>
            <person name="Ferrer M."/>
            <person name="Richter M."/>
            <person name="Cherif A."/>
            <person name="Malkawi H.I."/>
            <person name="Yakimov M.M."/>
            <person name="Abdel-Fattah Y.R."/>
            <person name="Blaghen M."/>
            <person name="Golyshin P.N."/>
            <person name="Kalogerakis N."/>
            <person name="Boon N."/>
            <person name="Magagnini M."/>
            <person name="Fava F."/>
        </authorList>
    </citation>
    <scope>NUCLEOTIDE SEQUENCE</scope>
</reference>
<name>A0A1B6NU01_9ZZZZ</name>
<comment type="caution">
    <text evidence="1">The sequence shown here is derived from an EMBL/GenBank/DDBJ whole genome shotgun (WGS) entry which is preliminary data.</text>
</comment>
<dbReference type="EMBL" id="AYSL01000837">
    <property type="protein sequence ID" value="KTF06960.1"/>
    <property type="molecule type" value="Genomic_DNA"/>
</dbReference>
<organism evidence="1">
    <name type="scientific">marine sediment metagenome</name>
    <dbReference type="NCBI Taxonomy" id="412755"/>
    <lineage>
        <taxon>unclassified sequences</taxon>
        <taxon>metagenomes</taxon>
        <taxon>ecological metagenomes</taxon>
    </lineage>
</organism>
<dbReference type="AlphaFoldDB" id="A0A1B6NU01"/>
<sequence>MPGQPHQFRHLRLRKYRRYPLKVKHVQYALSLQSLRSGAYQQVHQVLVQPKRCLR</sequence>
<proteinExistence type="predicted"/>
<accession>A0A1B6NU01</accession>